<keyword evidence="1" id="KW-0863">Zinc-finger</keyword>
<evidence type="ECO:0000256" key="1">
    <source>
        <dbReference type="PROSITE-ProRule" id="PRU00047"/>
    </source>
</evidence>
<keyword evidence="1" id="KW-0479">Metal-binding</keyword>
<evidence type="ECO:0000259" key="2">
    <source>
        <dbReference type="PROSITE" id="PS50158"/>
    </source>
</evidence>
<dbReference type="GO" id="GO:0003676">
    <property type="term" value="F:nucleic acid binding"/>
    <property type="evidence" value="ECO:0007669"/>
    <property type="project" value="InterPro"/>
</dbReference>
<dbReference type="GO" id="GO:0005730">
    <property type="term" value="C:nucleolus"/>
    <property type="evidence" value="ECO:0007669"/>
    <property type="project" value="TreeGrafter"/>
</dbReference>
<proteinExistence type="predicted"/>
<keyword evidence="1" id="KW-0862">Zinc</keyword>
<sequence>MIALPGSPTTSLIEFSDIVTHNLSYLFILLSLPLSVSLSAPLHLCFNCRNPGYGLADCPEIKSYLAKIDPALDVCESPYAKSFICGKTGYMSRSCPDNPKGLHQGCCLVCGSVEHIQKDCPEHQAASKQVTLGWLFNNMSTDHEEVHVPVKKLPPKQAKVVIF</sequence>
<evidence type="ECO:0000313" key="3">
    <source>
        <dbReference type="Ensembl" id="ENSOMYP00000009188.1"/>
    </source>
</evidence>
<accession>A0A8C7V2Y6</accession>
<evidence type="ECO:0000313" key="4">
    <source>
        <dbReference type="Proteomes" id="UP000694395"/>
    </source>
</evidence>
<dbReference type="PROSITE" id="PS50158">
    <property type="entry name" value="ZF_CCHC"/>
    <property type="match status" value="1"/>
</dbReference>
<protein>
    <recommendedName>
        <fullName evidence="2">CCHC-type domain-containing protein</fullName>
    </recommendedName>
</protein>
<dbReference type="SUPFAM" id="SSF57756">
    <property type="entry name" value="Retrovirus zinc finger-like domains"/>
    <property type="match status" value="1"/>
</dbReference>
<dbReference type="InterPro" id="IPR001878">
    <property type="entry name" value="Znf_CCHC"/>
</dbReference>
<dbReference type="InterPro" id="IPR036875">
    <property type="entry name" value="Znf_CCHC_sf"/>
</dbReference>
<dbReference type="InterPro" id="IPR042246">
    <property type="entry name" value="ZCCHC9"/>
</dbReference>
<dbReference type="AlphaFoldDB" id="A0A8C7V2Y6"/>
<dbReference type="GeneTree" id="ENSGT01110000267990"/>
<reference evidence="3" key="3">
    <citation type="submission" date="2025-09" db="UniProtKB">
        <authorList>
            <consortium name="Ensembl"/>
        </authorList>
    </citation>
    <scope>IDENTIFICATION</scope>
</reference>
<dbReference type="Ensembl" id="ENSOMYT00000010183.2">
    <property type="protein sequence ID" value="ENSOMYP00000009188.1"/>
    <property type="gene ID" value="ENSOMYG00000004673.2"/>
</dbReference>
<dbReference type="Proteomes" id="UP000694395">
    <property type="component" value="Chromosome 5"/>
</dbReference>
<dbReference type="PANTHER" id="PTHR46242">
    <property type="entry name" value="ZINC FINGER CCHC DOMAIN-CONTAINING PROTEIN 9 ZCCHC9"/>
    <property type="match status" value="1"/>
</dbReference>
<keyword evidence="4" id="KW-1185">Reference proteome</keyword>
<name>A0A8C7V2Y6_ONCMY</name>
<feature type="domain" description="CCHC-type" evidence="2">
    <location>
        <begin position="107"/>
        <end position="122"/>
    </location>
</feature>
<dbReference type="SMART" id="SM00343">
    <property type="entry name" value="ZnF_C2HC"/>
    <property type="match status" value="3"/>
</dbReference>
<reference evidence="3" key="1">
    <citation type="submission" date="2020-07" db="EMBL/GenBank/DDBJ databases">
        <title>A long reads based de novo assembly of the rainbow trout Arlee double haploid line genome.</title>
        <authorList>
            <person name="Gao G."/>
            <person name="Palti Y."/>
        </authorList>
    </citation>
    <scope>NUCLEOTIDE SEQUENCE [LARGE SCALE GENOMIC DNA]</scope>
</reference>
<organism evidence="3 4">
    <name type="scientific">Oncorhynchus mykiss</name>
    <name type="common">Rainbow trout</name>
    <name type="synonym">Salmo gairdneri</name>
    <dbReference type="NCBI Taxonomy" id="8022"/>
    <lineage>
        <taxon>Eukaryota</taxon>
        <taxon>Metazoa</taxon>
        <taxon>Chordata</taxon>
        <taxon>Craniata</taxon>
        <taxon>Vertebrata</taxon>
        <taxon>Euteleostomi</taxon>
        <taxon>Actinopterygii</taxon>
        <taxon>Neopterygii</taxon>
        <taxon>Teleostei</taxon>
        <taxon>Protacanthopterygii</taxon>
        <taxon>Salmoniformes</taxon>
        <taxon>Salmonidae</taxon>
        <taxon>Salmoninae</taxon>
        <taxon>Oncorhynchus</taxon>
    </lineage>
</organism>
<reference evidence="3" key="2">
    <citation type="submission" date="2025-08" db="UniProtKB">
        <authorList>
            <consortium name="Ensembl"/>
        </authorList>
    </citation>
    <scope>IDENTIFICATION</scope>
</reference>
<dbReference type="PANTHER" id="PTHR46242:SF1">
    <property type="entry name" value="ZINC FINGER CCHC DOMAIN-CONTAINING PROTEIN 9"/>
    <property type="match status" value="1"/>
</dbReference>
<dbReference type="GO" id="GO:0008270">
    <property type="term" value="F:zinc ion binding"/>
    <property type="evidence" value="ECO:0007669"/>
    <property type="project" value="UniProtKB-KW"/>
</dbReference>
<dbReference type="Gene3D" id="4.10.60.10">
    <property type="entry name" value="Zinc finger, CCHC-type"/>
    <property type="match status" value="1"/>
</dbReference>